<organism evidence="7 8">
    <name type="scientific">Canariomyces notabilis</name>
    <dbReference type="NCBI Taxonomy" id="2074819"/>
    <lineage>
        <taxon>Eukaryota</taxon>
        <taxon>Fungi</taxon>
        <taxon>Dikarya</taxon>
        <taxon>Ascomycota</taxon>
        <taxon>Pezizomycotina</taxon>
        <taxon>Sordariomycetes</taxon>
        <taxon>Sordariomycetidae</taxon>
        <taxon>Sordariales</taxon>
        <taxon>Chaetomiaceae</taxon>
        <taxon>Canariomyces</taxon>
    </lineage>
</organism>
<dbReference type="GO" id="GO:0005886">
    <property type="term" value="C:plasma membrane"/>
    <property type="evidence" value="ECO:0007669"/>
    <property type="project" value="TreeGrafter"/>
</dbReference>
<evidence type="ECO:0000256" key="2">
    <source>
        <dbReference type="ARBA" id="ARBA00022692"/>
    </source>
</evidence>
<keyword evidence="4 5" id="KW-0472">Membrane</keyword>
<keyword evidence="8" id="KW-1185">Reference proteome</keyword>
<feature type="transmembrane region" description="Helical" evidence="5">
    <location>
        <begin position="45"/>
        <end position="65"/>
    </location>
</feature>
<dbReference type="RefSeq" id="XP_064665999.1">
    <property type="nucleotide sequence ID" value="XM_064818170.1"/>
</dbReference>
<keyword evidence="3 5" id="KW-1133">Transmembrane helix</keyword>
<name>A0AAN6QE11_9PEZI</name>
<evidence type="ECO:0000256" key="3">
    <source>
        <dbReference type="ARBA" id="ARBA00022989"/>
    </source>
</evidence>
<dbReference type="GO" id="GO:0072659">
    <property type="term" value="P:protein localization to plasma membrane"/>
    <property type="evidence" value="ECO:0007669"/>
    <property type="project" value="TreeGrafter"/>
</dbReference>
<sequence length="181" mass="19176">MHIAIPLGVRGLQFFISLTILALAAALINEQVIGEVPVTTRYTTFTGGFGMIVCGIGAAALFVHAIPPLVPVVLDGLMAIFFLAGGISWAIGLRGTESCSDGGDMLLNDLLNRGRIGSGDDARYGVIGRDDDENAVFRKLQSTCQRARADEVLEFVAFAMAIGLVGLSYLMMRRGSGRAIV</sequence>
<dbReference type="InterPro" id="IPR052649">
    <property type="entry name" value="NCE102-like"/>
</dbReference>
<evidence type="ECO:0000313" key="7">
    <source>
        <dbReference type="EMBL" id="KAK4108429.1"/>
    </source>
</evidence>
<gene>
    <name evidence="7" type="ORF">N656DRAFT_801809</name>
</gene>
<dbReference type="GO" id="GO:0032126">
    <property type="term" value="C:eisosome"/>
    <property type="evidence" value="ECO:0007669"/>
    <property type="project" value="TreeGrafter"/>
</dbReference>
<dbReference type="InterPro" id="IPR008253">
    <property type="entry name" value="Marvel"/>
</dbReference>
<feature type="transmembrane region" description="Helical" evidence="5">
    <location>
        <begin position="155"/>
        <end position="172"/>
    </location>
</feature>
<comment type="caution">
    <text evidence="7">The sequence shown here is derived from an EMBL/GenBank/DDBJ whole genome shotgun (WGS) entry which is preliminary data.</text>
</comment>
<dbReference type="GO" id="GO:0070941">
    <property type="term" value="P:eisosome assembly"/>
    <property type="evidence" value="ECO:0007669"/>
    <property type="project" value="TreeGrafter"/>
</dbReference>
<keyword evidence="2 5" id="KW-0812">Transmembrane</keyword>
<evidence type="ECO:0000256" key="4">
    <source>
        <dbReference type="ARBA" id="ARBA00023136"/>
    </source>
</evidence>
<reference evidence="7" key="1">
    <citation type="journal article" date="2023" name="Mol. Phylogenet. Evol.">
        <title>Genome-scale phylogeny and comparative genomics of the fungal order Sordariales.</title>
        <authorList>
            <person name="Hensen N."/>
            <person name="Bonometti L."/>
            <person name="Westerberg I."/>
            <person name="Brannstrom I.O."/>
            <person name="Guillou S."/>
            <person name="Cros-Aarteil S."/>
            <person name="Calhoun S."/>
            <person name="Haridas S."/>
            <person name="Kuo A."/>
            <person name="Mondo S."/>
            <person name="Pangilinan J."/>
            <person name="Riley R."/>
            <person name="LaButti K."/>
            <person name="Andreopoulos B."/>
            <person name="Lipzen A."/>
            <person name="Chen C."/>
            <person name="Yan M."/>
            <person name="Daum C."/>
            <person name="Ng V."/>
            <person name="Clum A."/>
            <person name="Steindorff A."/>
            <person name="Ohm R.A."/>
            <person name="Martin F."/>
            <person name="Silar P."/>
            <person name="Natvig D.O."/>
            <person name="Lalanne C."/>
            <person name="Gautier V."/>
            <person name="Ament-Velasquez S.L."/>
            <person name="Kruys A."/>
            <person name="Hutchinson M.I."/>
            <person name="Powell A.J."/>
            <person name="Barry K."/>
            <person name="Miller A.N."/>
            <person name="Grigoriev I.V."/>
            <person name="Debuchy R."/>
            <person name="Gladieux P."/>
            <person name="Hiltunen Thoren M."/>
            <person name="Johannesson H."/>
        </authorList>
    </citation>
    <scope>NUCLEOTIDE SEQUENCE</scope>
    <source>
        <strain evidence="7">CBS 508.74</strain>
    </source>
</reference>
<dbReference type="PANTHER" id="PTHR28165:SF2">
    <property type="entry name" value="MARVEL DOMAIN-CONTAINING PROTEIN"/>
    <property type="match status" value="1"/>
</dbReference>
<evidence type="ECO:0000256" key="1">
    <source>
        <dbReference type="ARBA" id="ARBA00004141"/>
    </source>
</evidence>
<comment type="subcellular location">
    <subcellularLocation>
        <location evidence="1">Membrane</location>
        <topology evidence="1">Multi-pass membrane protein</topology>
    </subcellularLocation>
</comment>
<feature type="domain" description="MARVEL" evidence="6">
    <location>
        <begin position="6"/>
        <end position="163"/>
    </location>
</feature>
<reference evidence="7" key="2">
    <citation type="submission" date="2023-05" db="EMBL/GenBank/DDBJ databases">
        <authorList>
            <consortium name="Lawrence Berkeley National Laboratory"/>
            <person name="Steindorff A."/>
            <person name="Hensen N."/>
            <person name="Bonometti L."/>
            <person name="Westerberg I."/>
            <person name="Brannstrom I.O."/>
            <person name="Guillou S."/>
            <person name="Cros-Aarteil S."/>
            <person name="Calhoun S."/>
            <person name="Haridas S."/>
            <person name="Kuo A."/>
            <person name="Mondo S."/>
            <person name="Pangilinan J."/>
            <person name="Riley R."/>
            <person name="Labutti K."/>
            <person name="Andreopoulos B."/>
            <person name="Lipzen A."/>
            <person name="Chen C."/>
            <person name="Yanf M."/>
            <person name="Daum C."/>
            <person name="Ng V."/>
            <person name="Clum A."/>
            <person name="Ohm R."/>
            <person name="Martin F."/>
            <person name="Silar P."/>
            <person name="Natvig D."/>
            <person name="Lalanne C."/>
            <person name="Gautier V."/>
            <person name="Ament-Velasquez S.L."/>
            <person name="Kruys A."/>
            <person name="Hutchinson M.I."/>
            <person name="Powell A.J."/>
            <person name="Barry K."/>
            <person name="Miller A.N."/>
            <person name="Grigoriev I.V."/>
            <person name="Debuchy R."/>
            <person name="Gladieux P."/>
            <person name="Thoren M.H."/>
            <person name="Johannesson H."/>
        </authorList>
    </citation>
    <scope>NUCLEOTIDE SEQUENCE</scope>
    <source>
        <strain evidence="7">CBS 508.74</strain>
    </source>
</reference>
<accession>A0AAN6QE11</accession>
<protein>
    <recommendedName>
        <fullName evidence="6">MARVEL domain-containing protein</fullName>
    </recommendedName>
</protein>
<dbReference type="GeneID" id="89942295"/>
<dbReference type="AlphaFoldDB" id="A0AAN6QE11"/>
<evidence type="ECO:0000259" key="6">
    <source>
        <dbReference type="Pfam" id="PF01284"/>
    </source>
</evidence>
<feature type="transmembrane region" description="Helical" evidence="5">
    <location>
        <begin position="72"/>
        <end position="91"/>
    </location>
</feature>
<proteinExistence type="predicted"/>
<evidence type="ECO:0000313" key="8">
    <source>
        <dbReference type="Proteomes" id="UP001302812"/>
    </source>
</evidence>
<feature type="transmembrane region" description="Helical" evidence="5">
    <location>
        <begin position="12"/>
        <end position="33"/>
    </location>
</feature>
<dbReference type="EMBL" id="MU853363">
    <property type="protein sequence ID" value="KAK4108429.1"/>
    <property type="molecule type" value="Genomic_DNA"/>
</dbReference>
<evidence type="ECO:0000256" key="5">
    <source>
        <dbReference type="SAM" id="Phobius"/>
    </source>
</evidence>
<dbReference type="Pfam" id="PF01284">
    <property type="entry name" value="MARVEL"/>
    <property type="match status" value="1"/>
</dbReference>
<dbReference type="PANTHER" id="PTHR28165">
    <property type="entry name" value="NON-CLASSICAL EXPORT PROTEIN 2-RELATED"/>
    <property type="match status" value="1"/>
</dbReference>
<dbReference type="Proteomes" id="UP001302812">
    <property type="component" value="Unassembled WGS sequence"/>
</dbReference>